<dbReference type="CDD" id="cd00609">
    <property type="entry name" value="AAT_like"/>
    <property type="match status" value="1"/>
</dbReference>
<dbReference type="Gene3D" id="1.10.10.10">
    <property type="entry name" value="Winged helix-like DNA-binding domain superfamily/Winged helix DNA-binding domain"/>
    <property type="match status" value="1"/>
</dbReference>
<dbReference type="eggNOG" id="COG1167">
    <property type="taxonomic scope" value="Bacteria"/>
</dbReference>
<evidence type="ECO:0000256" key="3">
    <source>
        <dbReference type="ARBA" id="ARBA00023015"/>
    </source>
</evidence>
<feature type="domain" description="HTH gntR-type" evidence="6">
    <location>
        <begin position="13"/>
        <end position="81"/>
    </location>
</feature>
<dbReference type="SMART" id="SM00345">
    <property type="entry name" value="HTH_GNTR"/>
    <property type="match status" value="1"/>
</dbReference>
<keyword evidence="4" id="KW-0238">DNA-binding</keyword>
<comment type="similarity">
    <text evidence="1">In the C-terminal section; belongs to the class-I pyridoxal-phosphate-dependent aminotransferase family.</text>
</comment>
<dbReference type="OrthoDB" id="9794015at2"/>
<evidence type="ECO:0000256" key="1">
    <source>
        <dbReference type="ARBA" id="ARBA00005384"/>
    </source>
</evidence>
<dbReference type="GO" id="GO:0030170">
    <property type="term" value="F:pyridoxal phosphate binding"/>
    <property type="evidence" value="ECO:0007669"/>
    <property type="project" value="InterPro"/>
</dbReference>
<accession>A0A068T210</accession>
<evidence type="ECO:0000313" key="8">
    <source>
        <dbReference type="Proteomes" id="UP000028181"/>
    </source>
</evidence>
<dbReference type="AlphaFoldDB" id="A0A068T210"/>
<dbReference type="KEGG" id="ngg:RG540_PA14100"/>
<sequence length="461" mass="49925">MTNWRPDPSQLRRPAYLSLAEQIARAVQEGKLVNGTKLPTHRRMADDLGLSVQTVSRAYDDLIRRGLISGEIGRGSFVQTQAREPEPPYLPERLGEVIDLSILKPVCEQIHVDKFRQAFAWLSENLPASSALSFRPNMVFPRHRAIATEWLARCGLDVSPLNVSVTNGATSGMTVALMSVAPPGSTVATEVVSHHTLVPLSTYLGLHLEGLAIDEEGMIPEALDEACRKGPIRAIFLQPSVINPMAALMSAGRREALAAVAAKHDIAIIENDVLGPMVEGRAPPMAAFAPERTLYVTSFTKITVPGLRIGYLVAPDRYVAAVANRHLVSNWMATPAMAEIATRWVSDGTAMELVNWQRRALVSRHAIAAETLAGLSYRAHPQSLHVWLPLSGSHTEDAFVAQARLRGVGIAPGKSFHTTDQGWTPALRISLGSTTESELRTGLAIVASLAQGNPEELLLAI</sequence>
<dbReference type="PANTHER" id="PTHR46577:SF1">
    <property type="entry name" value="HTH-TYPE TRANSCRIPTIONAL REGULATORY PROTEIN GABR"/>
    <property type="match status" value="1"/>
</dbReference>
<dbReference type="Pfam" id="PF00155">
    <property type="entry name" value="Aminotran_1_2"/>
    <property type="match status" value="1"/>
</dbReference>
<dbReference type="InterPro" id="IPR000524">
    <property type="entry name" value="Tscrpt_reg_HTH_GntR"/>
</dbReference>
<dbReference type="GO" id="GO:0003677">
    <property type="term" value="F:DNA binding"/>
    <property type="evidence" value="ECO:0007669"/>
    <property type="project" value="UniProtKB-KW"/>
</dbReference>
<dbReference type="Proteomes" id="UP000028181">
    <property type="component" value="Plasmid pHAMBI540a"/>
</dbReference>
<keyword evidence="2" id="KW-0663">Pyridoxal phosphate</keyword>
<proteinExistence type="inferred from homology"/>
<evidence type="ECO:0000313" key="7">
    <source>
        <dbReference type="EMBL" id="CDN52086.1"/>
    </source>
</evidence>
<dbReference type="HOGENOM" id="CLU_017584_0_0_5"/>
<keyword evidence="8" id="KW-1185">Reference proteome</keyword>
<keyword evidence="7" id="KW-0614">Plasmid</keyword>
<dbReference type="Pfam" id="PF00392">
    <property type="entry name" value="GntR"/>
    <property type="match status" value="1"/>
</dbReference>
<dbReference type="InterPro" id="IPR015424">
    <property type="entry name" value="PyrdxlP-dep_Trfase"/>
</dbReference>
<dbReference type="InterPro" id="IPR036390">
    <property type="entry name" value="WH_DNA-bd_sf"/>
</dbReference>
<name>A0A068T210_NEOGA</name>
<dbReference type="SUPFAM" id="SSF46785">
    <property type="entry name" value="Winged helix' DNA-binding domain"/>
    <property type="match status" value="1"/>
</dbReference>
<dbReference type="Gene3D" id="3.90.1150.10">
    <property type="entry name" value="Aspartate Aminotransferase, domain 1"/>
    <property type="match status" value="1"/>
</dbReference>
<gene>
    <name evidence="7" type="ORF">RG540_PA14100</name>
</gene>
<evidence type="ECO:0000256" key="2">
    <source>
        <dbReference type="ARBA" id="ARBA00022898"/>
    </source>
</evidence>
<dbReference type="RefSeq" id="WP_041365860.1">
    <property type="nucleotide sequence ID" value="NZ_HG938354.1"/>
</dbReference>
<dbReference type="PROSITE" id="PS50949">
    <property type="entry name" value="HTH_GNTR"/>
    <property type="match status" value="1"/>
</dbReference>
<evidence type="ECO:0000259" key="6">
    <source>
        <dbReference type="PROSITE" id="PS50949"/>
    </source>
</evidence>
<geneLocation type="plasmid" evidence="8">
    <name>II</name>
</geneLocation>
<dbReference type="PANTHER" id="PTHR46577">
    <property type="entry name" value="HTH-TYPE TRANSCRIPTIONAL REGULATORY PROTEIN GABR"/>
    <property type="match status" value="1"/>
</dbReference>
<organism evidence="7 8">
    <name type="scientific">Neorhizobium galegae bv. orientalis str. HAMBI 540</name>
    <dbReference type="NCBI Taxonomy" id="1028800"/>
    <lineage>
        <taxon>Bacteria</taxon>
        <taxon>Pseudomonadati</taxon>
        <taxon>Pseudomonadota</taxon>
        <taxon>Alphaproteobacteria</taxon>
        <taxon>Hyphomicrobiales</taxon>
        <taxon>Rhizobiaceae</taxon>
        <taxon>Rhizobium/Agrobacterium group</taxon>
        <taxon>Neorhizobium</taxon>
    </lineage>
</organism>
<dbReference type="SUPFAM" id="SSF53383">
    <property type="entry name" value="PLP-dependent transferases"/>
    <property type="match status" value="1"/>
</dbReference>
<dbReference type="InterPro" id="IPR015421">
    <property type="entry name" value="PyrdxlP-dep_Trfase_major"/>
</dbReference>
<reference evidence="8" key="1">
    <citation type="journal article" date="2014" name="BMC Genomics">
        <title>Genome sequencing of two Neorhizobium galegae strains reveals a noeT gene responsible for the unusual acetylation of the nodulation factors.</title>
        <authorList>
            <person name="Osterman J."/>
            <person name="Marsh J."/>
            <person name="Laine P.K."/>
            <person name="Zeng Z."/>
            <person name="Alatalo E."/>
            <person name="Sullivan J.T."/>
            <person name="Young J.P."/>
            <person name="Thomas-Oates J."/>
            <person name="Paulin L."/>
            <person name="Lindstrom K."/>
        </authorList>
    </citation>
    <scope>NUCLEOTIDE SEQUENCE [LARGE SCALE GENOMIC DNA]</scope>
    <source>
        <strain evidence="8">HAMBI 540</strain>
    </source>
</reference>
<protein>
    <submittedName>
        <fullName evidence="7">Transcriptional regulator, MocR family</fullName>
    </submittedName>
</protein>
<dbReference type="PATRIC" id="fig|1028800.3.peg.6058"/>
<dbReference type="InterPro" id="IPR004839">
    <property type="entry name" value="Aminotransferase_I/II_large"/>
</dbReference>
<evidence type="ECO:0000256" key="4">
    <source>
        <dbReference type="ARBA" id="ARBA00023125"/>
    </source>
</evidence>
<dbReference type="Gene3D" id="3.40.640.10">
    <property type="entry name" value="Type I PLP-dependent aspartate aminotransferase-like (Major domain)"/>
    <property type="match status" value="1"/>
</dbReference>
<dbReference type="InterPro" id="IPR036388">
    <property type="entry name" value="WH-like_DNA-bd_sf"/>
</dbReference>
<keyword evidence="3" id="KW-0805">Transcription regulation</keyword>
<dbReference type="CDD" id="cd07377">
    <property type="entry name" value="WHTH_GntR"/>
    <property type="match status" value="1"/>
</dbReference>
<dbReference type="GeneID" id="24260982"/>
<evidence type="ECO:0000256" key="5">
    <source>
        <dbReference type="ARBA" id="ARBA00023163"/>
    </source>
</evidence>
<dbReference type="InterPro" id="IPR015422">
    <property type="entry name" value="PyrdxlP-dep_Trfase_small"/>
</dbReference>
<dbReference type="EMBL" id="HG938354">
    <property type="protein sequence ID" value="CDN52086.1"/>
    <property type="molecule type" value="Genomic_DNA"/>
</dbReference>
<keyword evidence="5" id="KW-0804">Transcription</keyword>
<dbReference type="InterPro" id="IPR051446">
    <property type="entry name" value="HTH_trans_reg/aminotransferase"/>
</dbReference>
<dbReference type="GO" id="GO:0003700">
    <property type="term" value="F:DNA-binding transcription factor activity"/>
    <property type="evidence" value="ECO:0007669"/>
    <property type="project" value="InterPro"/>
</dbReference>